<gene>
    <name evidence="6" type="ORF">PV08_03803</name>
</gene>
<dbReference type="GO" id="GO:0008017">
    <property type="term" value="F:microtubule binding"/>
    <property type="evidence" value="ECO:0007669"/>
    <property type="project" value="TreeGrafter"/>
</dbReference>
<dbReference type="Pfam" id="PF00350">
    <property type="entry name" value="Dynamin_N"/>
    <property type="match status" value="1"/>
</dbReference>
<dbReference type="GO" id="GO:0003924">
    <property type="term" value="F:GTPase activity"/>
    <property type="evidence" value="ECO:0007669"/>
    <property type="project" value="InterPro"/>
</dbReference>
<dbReference type="PROSITE" id="PS51388">
    <property type="entry name" value="GED"/>
    <property type="match status" value="1"/>
</dbReference>
<dbReference type="GO" id="GO:0016020">
    <property type="term" value="C:membrane"/>
    <property type="evidence" value="ECO:0007669"/>
    <property type="project" value="TreeGrafter"/>
</dbReference>
<dbReference type="GO" id="GO:0048312">
    <property type="term" value="P:intracellular distribution of mitochondria"/>
    <property type="evidence" value="ECO:0007669"/>
    <property type="project" value="TreeGrafter"/>
</dbReference>
<feature type="region of interest" description="Disordered" evidence="3">
    <location>
        <begin position="286"/>
        <end position="309"/>
    </location>
</feature>
<evidence type="ECO:0000313" key="7">
    <source>
        <dbReference type="Proteomes" id="UP000053328"/>
    </source>
</evidence>
<accession>A0A0D2BDD4</accession>
<dbReference type="GO" id="GO:0005874">
    <property type="term" value="C:microtubule"/>
    <property type="evidence" value="ECO:0007669"/>
    <property type="project" value="TreeGrafter"/>
</dbReference>
<organism evidence="6 7">
    <name type="scientific">Exophiala spinifera</name>
    <dbReference type="NCBI Taxonomy" id="91928"/>
    <lineage>
        <taxon>Eukaryota</taxon>
        <taxon>Fungi</taxon>
        <taxon>Dikarya</taxon>
        <taxon>Ascomycota</taxon>
        <taxon>Pezizomycotina</taxon>
        <taxon>Eurotiomycetes</taxon>
        <taxon>Chaetothyriomycetidae</taxon>
        <taxon>Chaetothyriales</taxon>
        <taxon>Herpotrichiellaceae</taxon>
        <taxon>Exophiala</taxon>
    </lineage>
</organism>
<keyword evidence="7" id="KW-1185">Reference proteome</keyword>
<dbReference type="HOGENOM" id="CLU_008964_7_2_1"/>
<dbReference type="InterPro" id="IPR000375">
    <property type="entry name" value="Dynamin_stalk"/>
</dbReference>
<dbReference type="PROSITE" id="PS51718">
    <property type="entry name" value="G_DYNAMIN_2"/>
    <property type="match status" value="1"/>
</dbReference>
<dbReference type="GeneID" id="27330886"/>
<dbReference type="GO" id="GO:0005739">
    <property type="term" value="C:mitochondrion"/>
    <property type="evidence" value="ECO:0007669"/>
    <property type="project" value="TreeGrafter"/>
</dbReference>
<sequence length="602" mass="68793">MGIRTDTSSGEGTVFSEDVLKIEICGPNEDYLTVIDVPGLFRTPTEGITTREDVQLVRNMVQKYIKNDRTIILAVLPSNVDIATQEILTLAEDYDKAGERTLGVLTKPDLVKEHNAQVGICNIVSGKKRPLTLGYYVVRSRGADDDDDFNHADGEKMFLKTPWNQLPKNRLGVPALKARLSELLSQITQKGFPELRKEVNKQLADCRTELEGLGPSRQTERDQRLFLSSLARSFQDTVHAAMNAYYSSQAIFEQREELRLITYVVNLTEIFGDDIARKGHVRSFEGHSRLSDDDEESSESEESDSRAEAHAIEGPDFLQDIDLDEFDVLDSIIIKDCDVDDPMPGIMDWTEDIYLRTRAIELGTFSGIILSSAFKEQSGNWELLTKSYISHVVVVIHRFMVLTLNALCTDAQLREELWNCIIDEVLERYKAAMDQAMFLVSLERNRRPYTVNHYFNDNLQIARGNRKADMLKPKSRREITQGYNRQAITSENLIVNLSDVRATTRSKGNLEYIKEEIHDILWSYYKVARKRFVDNVYQQAVDHCLLTGPKSPLAVFTQEWVISLDSEKLARITQELSVTRARREVLTRKRQDLETAVRILRN</sequence>
<evidence type="ECO:0000259" key="4">
    <source>
        <dbReference type="PROSITE" id="PS51388"/>
    </source>
</evidence>
<dbReference type="PANTHER" id="PTHR11566">
    <property type="entry name" value="DYNAMIN"/>
    <property type="match status" value="1"/>
</dbReference>
<dbReference type="GO" id="GO:0005525">
    <property type="term" value="F:GTP binding"/>
    <property type="evidence" value="ECO:0007669"/>
    <property type="project" value="InterPro"/>
</dbReference>
<dbReference type="InterPro" id="IPR001401">
    <property type="entry name" value="Dynamin_GTPase"/>
</dbReference>
<reference evidence="6 7" key="1">
    <citation type="submission" date="2015-01" db="EMBL/GenBank/DDBJ databases">
        <title>The Genome Sequence of Exophiala spinifera CBS89968.</title>
        <authorList>
            <consortium name="The Broad Institute Genomics Platform"/>
            <person name="Cuomo C."/>
            <person name="de Hoog S."/>
            <person name="Gorbushina A."/>
            <person name="Stielow B."/>
            <person name="Teixiera M."/>
            <person name="Abouelleil A."/>
            <person name="Chapman S.B."/>
            <person name="Priest M."/>
            <person name="Young S.K."/>
            <person name="Wortman J."/>
            <person name="Nusbaum C."/>
            <person name="Birren B."/>
        </authorList>
    </citation>
    <scope>NUCLEOTIDE SEQUENCE [LARGE SCALE GENOMIC DNA]</scope>
    <source>
        <strain evidence="6 7">CBS 89968</strain>
    </source>
</reference>
<dbReference type="PRINTS" id="PR00195">
    <property type="entry name" value="DYNAMIN"/>
</dbReference>
<feature type="domain" description="GED" evidence="4">
    <location>
        <begin position="514"/>
        <end position="602"/>
    </location>
</feature>
<name>A0A0D2BDD4_9EURO</name>
<dbReference type="InterPro" id="IPR027417">
    <property type="entry name" value="P-loop_NTPase"/>
</dbReference>
<feature type="domain" description="Dynamin-type G" evidence="5">
    <location>
        <begin position="1"/>
        <end position="193"/>
    </location>
</feature>
<dbReference type="VEuPathDB" id="FungiDB:PV08_03803"/>
<dbReference type="GO" id="GO:0006897">
    <property type="term" value="P:endocytosis"/>
    <property type="evidence" value="ECO:0007669"/>
    <property type="project" value="TreeGrafter"/>
</dbReference>
<proteinExistence type="predicted"/>
<dbReference type="RefSeq" id="XP_016236831.1">
    <property type="nucleotide sequence ID" value="XM_016378154.1"/>
</dbReference>
<dbReference type="AlphaFoldDB" id="A0A0D2BDD4"/>
<dbReference type="SMART" id="SM00053">
    <property type="entry name" value="DYNc"/>
    <property type="match status" value="1"/>
</dbReference>
<evidence type="ECO:0000259" key="5">
    <source>
        <dbReference type="PROSITE" id="PS51718"/>
    </source>
</evidence>
<dbReference type="PANTHER" id="PTHR11566:SF215">
    <property type="entry name" value="DYNAMIN GTPASE"/>
    <property type="match status" value="1"/>
</dbReference>
<dbReference type="InterPro" id="IPR030381">
    <property type="entry name" value="G_DYNAMIN_dom"/>
</dbReference>
<keyword evidence="1" id="KW-0547">Nucleotide-binding</keyword>
<feature type="compositionally biased region" description="Acidic residues" evidence="3">
    <location>
        <begin position="292"/>
        <end position="302"/>
    </location>
</feature>
<dbReference type="SUPFAM" id="SSF52540">
    <property type="entry name" value="P-loop containing nucleoside triphosphate hydrolases"/>
    <property type="match status" value="1"/>
</dbReference>
<dbReference type="InterPro" id="IPR045063">
    <property type="entry name" value="Dynamin_N"/>
</dbReference>
<dbReference type="EMBL" id="KN847494">
    <property type="protein sequence ID" value="KIW16615.1"/>
    <property type="molecule type" value="Genomic_DNA"/>
</dbReference>
<evidence type="ECO:0000313" key="6">
    <source>
        <dbReference type="EMBL" id="KIW16615.1"/>
    </source>
</evidence>
<dbReference type="STRING" id="91928.A0A0D2BDD4"/>
<dbReference type="GO" id="GO:0000266">
    <property type="term" value="P:mitochondrial fission"/>
    <property type="evidence" value="ECO:0007669"/>
    <property type="project" value="TreeGrafter"/>
</dbReference>
<dbReference type="GO" id="GO:0016559">
    <property type="term" value="P:peroxisome fission"/>
    <property type="evidence" value="ECO:0007669"/>
    <property type="project" value="TreeGrafter"/>
</dbReference>
<evidence type="ECO:0000256" key="2">
    <source>
        <dbReference type="ARBA" id="ARBA00023134"/>
    </source>
</evidence>
<dbReference type="Pfam" id="PF01031">
    <property type="entry name" value="Dynamin_M"/>
    <property type="match status" value="1"/>
</dbReference>
<keyword evidence="2" id="KW-0342">GTP-binding</keyword>
<dbReference type="OrthoDB" id="415706at2759"/>
<protein>
    <recommendedName>
        <fullName evidence="8">GED domain-containing protein</fullName>
    </recommendedName>
</protein>
<dbReference type="CDD" id="cd08771">
    <property type="entry name" value="DLP_1"/>
    <property type="match status" value="1"/>
</dbReference>
<dbReference type="InterPro" id="IPR020850">
    <property type="entry name" value="GED_dom"/>
</dbReference>
<evidence type="ECO:0000256" key="3">
    <source>
        <dbReference type="SAM" id="MobiDB-lite"/>
    </source>
</evidence>
<dbReference type="Gene3D" id="3.40.50.300">
    <property type="entry name" value="P-loop containing nucleotide triphosphate hydrolases"/>
    <property type="match status" value="1"/>
</dbReference>
<evidence type="ECO:0000256" key="1">
    <source>
        <dbReference type="ARBA" id="ARBA00022741"/>
    </source>
</evidence>
<evidence type="ECO:0008006" key="8">
    <source>
        <dbReference type="Google" id="ProtNLM"/>
    </source>
</evidence>
<dbReference type="InterPro" id="IPR022812">
    <property type="entry name" value="Dynamin"/>
</dbReference>
<dbReference type="Proteomes" id="UP000053328">
    <property type="component" value="Unassembled WGS sequence"/>
</dbReference>